<keyword evidence="3 5" id="KW-1133">Transmembrane helix</keyword>
<feature type="transmembrane region" description="Helical" evidence="5">
    <location>
        <begin position="129"/>
        <end position="151"/>
    </location>
</feature>
<protein>
    <submittedName>
        <fullName evidence="7">O-antigen ligase family protein</fullName>
    </submittedName>
</protein>
<dbReference type="InterPro" id="IPR051533">
    <property type="entry name" value="WaaL-like"/>
</dbReference>
<evidence type="ECO:0000256" key="4">
    <source>
        <dbReference type="ARBA" id="ARBA00023136"/>
    </source>
</evidence>
<evidence type="ECO:0000256" key="3">
    <source>
        <dbReference type="ARBA" id="ARBA00022989"/>
    </source>
</evidence>
<keyword evidence="2 5" id="KW-0812">Transmembrane</keyword>
<dbReference type="KEGG" id="mflg:ABS361_09045"/>
<feature type="transmembrane region" description="Helical" evidence="5">
    <location>
        <begin position="246"/>
        <end position="265"/>
    </location>
</feature>
<feature type="transmembrane region" description="Helical" evidence="5">
    <location>
        <begin position="171"/>
        <end position="188"/>
    </location>
</feature>
<dbReference type="PANTHER" id="PTHR37422:SF21">
    <property type="entry name" value="EXOQ-LIKE PROTEIN"/>
    <property type="match status" value="1"/>
</dbReference>
<feature type="transmembrane region" description="Helical" evidence="5">
    <location>
        <begin position="217"/>
        <end position="234"/>
    </location>
</feature>
<evidence type="ECO:0000313" key="7">
    <source>
        <dbReference type="EMBL" id="XBY46342.1"/>
    </source>
</evidence>
<keyword evidence="4 5" id="KW-0472">Membrane</keyword>
<feature type="transmembrane region" description="Helical" evidence="5">
    <location>
        <begin position="74"/>
        <end position="95"/>
    </location>
</feature>
<feature type="domain" description="O-antigen ligase-related" evidence="6">
    <location>
        <begin position="202"/>
        <end position="340"/>
    </location>
</feature>
<dbReference type="RefSeq" id="WP_407051438.1">
    <property type="nucleotide sequence ID" value="NZ_CP158568.1"/>
</dbReference>
<comment type="subcellular location">
    <subcellularLocation>
        <location evidence="1">Membrane</location>
        <topology evidence="1">Multi-pass membrane protein</topology>
    </subcellularLocation>
</comment>
<accession>A0AAU7XH71</accession>
<keyword evidence="7" id="KW-0436">Ligase</keyword>
<feature type="transmembrane region" description="Helical" evidence="5">
    <location>
        <begin position="101"/>
        <end position="122"/>
    </location>
</feature>
<evidence type="ECO:0000256" key="5">
    <source>
        <dbReference type="SAM" id="Phobius"/>
    </source>
</evidence>
<dbReference type="AlphaFoldDB" id="A0AAU7XH71"/>
<evidence type="ECO:0000256" key="2">
    <source>
        <dbReference type="ARBA" id="ARBA00022692"/>
    </source>
</evidence>
<gene>
    <name evidence="7" type="ORF">ABS361_09045</name>
</gene>
<name>A0AAU7XH71_9HYPH</name>
<evidence type="ECO:0000259" key="6">
    <source>
        <dbReference type="Pfam" id="PF04932"/>
    </source>
</evidence>
<dbReference type="InterPro" id="IPR007016">
    <property type="entry name" value="O-antigen_ligase-rel_domated"/>
</dbReference>
<organism evidence="7">
    <name type="scientific">Methyloraptor flagellatus</name>
    <dbReference type="NCBI Taxonomy" id="3162530"/>
    <lineage>
        <taxon>Bacteria</taxon>
        <taxon>Pseudomonadati</taxon>
        <taxon>Pseudomonadota</taxon>
        <taxon>Alphaproteobacteria</taxon>
        <taxon>Hyphomicrobiales</taxon>
        <taxon>Ancalomicrobiaceae</taxon>
        <taxon>Methyloraptor</taxon>
    </lineage>
</organism>
<dbReference type="GO" id="GO:0016020">
    <property type="term" value="C:membrane"/>
    <property type="evidence" value="ECO:0007669"/>
    <property type="project" value="UniProtKB-SubCell"/>
</dbReference>
<reference evidence="7" key="1">
    <citation type="submission" date="2024-06" db="EMBL/GenBank/DDBJ databases">
        <title>Methylostella associata gen. nov., sp. nov., a novel Ancalomicrobiaceae-affiliated facultatively methylotrophic bacteria that feed on methanotrophs of the genus Methylococcus.</title>
        <authorList>
            <person name="Saltykova V."/>
            <person name="Danilova O.V."/>
            <person name="Oshkin I.Y."/>
            <person name="Belova S.E."/>
            <person name="Pimenov N.V."/>
            <person name="Dedysh S.N."/>
        </authorList>
    </citation>
    <scope>NUCLEOTIDE SEQUENCE</scope>
    <source>
        <strain evidence="7">S20</strain>
    </source>
</reference>
<dbReference type="Pfam" id="PF04932">
    <property type="entry name" value="Wzy_C"/>
    <property type="match status" value="1"/>
</dbReference>
<feature type="transmembrane region" description="Helical" evidence="5">
    <location>
        <begin position="49"/>
        <end position="67"/>
    </location>
</feature>
<feature type="transmembrane region" description="Helical" evidence="5">
    <location>
        <begin position="329"/>
        <end position="352"/>
    </location>
</feature>
<dbReference type="EMBL" id="CP158568">
    <property type="protein sequence ID" value="XBY46342.1"/>
    <property type="molecule type" value="Genomic_DNA"/>
</dbReference>
<dbReference type="PANTHER" id="PTHR37422">
    <property type="entry name" value="TEICHURONIC ACID BIOSYNTHESIS PROTEIN TUAE"/>
    <property type="match status" value="1"/>
</dbReference>
<feature type="transmembrane region" description="Helical" evidence="5">
    <location>
        <begin position="195"/>
        <end position="211"/>
    </location>
</feature>
<sequence length="423" mass="46902">MSAGISSAYHPDALGPSGLNAVPIVRIGDIVLWFGVFAGSAVMIEPAPYDLIITLQAIAALALGLVLPRAIAPLIILLMLYNVGGLLALTQVVYWEENPPVFVAISFFLMLSAIFIAATVAAHPHRIKLIMSATVWSGLFAAIIGIIGYKLQIEALMRFGRAKALFKDPNVYGPFLVLAAVWLTREVLTARFRRTIVPALMLMPLMLAILLSFSRAAWGLAAGCLVAIWFVVLVDTPRTRDRARLFLFAALGILAVVGMIAIVLANEELRSMLLERAKLVQSYDGARLGRFARHLIGFLWATELPLGLGPYQFGHYLPEDPHNVYLKSLITYGWIGGVAYPVLAFWTLWKLFPLMFRPRPWKPYAQCVWVALAGHQVMSWIIDSDHWRHFFLLWGLSWGMIALEVKWRRTARAGGRDALSGLS</sequence>
<feature type="transmembrane region" description="Helical" evidence="5">
    <location>
        <begin position="21"/>
        <end position="43"/>
    </location>
</feature>
<proteinExistence type="predicted"/>
<dbReference type="GO" id="GO:0016874">
    <property type="term" value="F:ligase activity"/>
    <property type="evidence" value="ECO:0007669"/>
    <property type="project" value="UniProtKB-KW"/>
</dbReference>
<evidence type="ECO:0000256" key="1">
    <source>
        <dbReference type="ARBA" id="ARBA00004141"/>
    </source>
</evidence>